<sequence length="458" mass="50777">MIQPTLARKLFFRIAPTILITIAVIGALAFRSATREINNIYDAQLINDANVLWTLLEHEVEKPGPRKSKQVNDIDLEMGNQLAMNEDADDYAEAHMFRAWKDGQISVFSSTAFPQTVPVQRAGFTNIQYDGEDWRVYALPIPRTTIVMEVGEKLELRKTLVSNILLNLSFPLVILFPLLALLIWFGIQSGLSAIHGLVSQIRSRSPDDLSSIPIGALPRDLFPLGRSINQLLNKLDRSLTAERRFADHAAHQLRTPQAGVRLLIQMLATAETEEERRAILCDLMVSNDKAMHLIEQLLRAARVSYQPVEMKNVPLYQTVAAVIAELGNIINLKKLDVSLRGDTDAQVNADEPLLRLMVNNLIDNAIKYTPAGGTIEVTIEAEAENWRLSIADSGPGIATQHRDAVFQRFYRVDTPQVEGSGLGLAIVSDIISRLSASIALNVPDSGRGLRVDVVMPKV</sequence>
<dbReference type="PRINTS" id="PR00344">
    <property type="entry name" value="BCTRLSENSOR"/>
</dbReference>
<keyword evidence="10 13" id="KW-1133">Transmembrane helix</keyword>
<dbReference type="Gene3D" id="1.10.287.130">
    <property type="match status" value="1"/>
</dbReference>
<evidence type="ECO:0000256" key="6">
    <source>
        <dbReference type="ARBA" id="ARBA00022692"/>
    </source>
</evidence>
<dbReference type="InterPro" id="IPR005467">
    <property type="entry name" value="His_kinase_dom"/>
</dbReference>
<dbReference type="Pfam" id="PF08521">
    <property type="entry name" value="2CSK_N"/>
    <property type="match status" value="1"/>
</dbReference>
<keyword evidence="5" id="KW-0808">Transferase</keyword>
<evidence type="ECO:0000256" key="2">
    <source>
        <dbReference type="ARBA" id="ARBA00004141"/>
    </source>
</evidence>
<dbReference type="GO" id="GO:0005886">
    <property type="term" value="C:plasma membrane"/>
    <property type="evidence" value="ECO:0007669"/>
    <property type="project" value="TreeGrafter"/>
</dbReference>
<evidence type="ECO:0000256" key="3">
    <source>
        <dbReference type="ARBA" id="ARBA00012438"/>
    </source>
</evidence>
<comment type="subcellular location">
    <subcellularLocation>
        <location evidence="2">Membrane</location>
        <topology evidence="2">Multi-pass membrane protein</topology>
    </subcellularLocation>
</comment>
<dbReference type="InterPro" id="IPR036097">
    <property type="entry name" value="HisK_dim/P_sf"/>
</dbReference>
<evidence type="ECO:0000256" key="10">
    <source>
        <dbReference type="ARBA" id="ARBA00022989"/>
    </source>
</evidence>
<dbReference type="InterPro" id="IPR003594">
    <property type="entry name" value="HATPase_dom"/>
</dbReference>
<keyword evidence="8 15" id="KW-0418">Kinase</keyword>
<dbReference type="SMART" id="SM00388">
    <property type="entry name" value="HisKA"/>
    <property type="match status" value="1"/>
</dbReference>
<comment type="caution">
    <text evidence="15">The sequence shown here is derived from an EMBL/GenBank/DDBJ whole genome shotgun (WGS) entry which is preliminary data.</text>
</comment>
<dbReference type="InterPro" id="IPR036890">
    <property type="entry name" value="HATPase_C_sf"/>
</dbReference>
<dbReference type="STRING" id="1612624.ADU59_14035"/>
<reference evidence="15 16" key="1">
    <citation type="journal article" date="2016" name="Syst. Appl. Microbiol.">
        <title>Pararhizobium polonicum sp. nov. isolated from tumors on stone fruit rootstocks.</title>
        <authorList>
            <person name="Pulawska J."/>
            <person name="Kuzmanovic N."/>
            <person name="Willems A."/>
            <person name="Pothier J.F."/>
        </authorList>
    </citation>
    <scope>NUCLEOTIDE SEQUENCE [LARGE SCALE GENOMIC DNA]</scope>
    <source>
        <strain evidence="15 16">F5.1</strain>
    </source>
</reference>
<keyword evidence="9" id="KW-0067">ATP-binding</keyword>
<dbReference type="GO" id="GO:0000155">
    <property type="term" value="F:phosphorelay sensor kinase activity"/>
    <property type="evidence" value="ECO:0007669"/>
    <property type="project" value="InterPro"/>
</dbReference>
<dbReference type="Pfam" id="PF00512">
    <property type="entry name" value="HisKA"/>
    <property type="match status" value="1"/>
</dbReference>
<keyword evidence="11" id="KW-0902">Two-component regulatory system</keyword>
<keyword evidence="6 13" id="KW-0812">Transmembrane</keyword>
<keyword evidence="7" id="KW-0547">Nucleotide-binding</keyword>
<protein>
    <recommendedName>
        <fullName evidence="3">histidine kinase</fullName>
        <ecNumber evidence="3">2.7.13.3</ecNumber>
    </recommendedName>
</protein>
<dbReference type="InterPro" id="IPR004358">
    <property type="entry name" value="Sig_transdc_His_kin-like_C"/>
</dbReference>
<evidence type="ECO:0000256" key="7">
    <source>
        <dbReference type="ARBA" id="ARBA00022741"/>
    </source>
</evidence>
<evidence type="ECO:0000256" key="12">
    <source>
        <dbReference type="ARBA" id="ARBA00023136"/>
    </source>
</evidence>
<dbReference type="Gene3D" id="3.30.565.10">
    <property type="entry name" value="Histidine kinase-like ATPase, C-terminal domain"/>
    <property type="match status" value="1"/>
</dbReference>
<dbReference type="EMBL" id="LGLV01000008">
    <property type="protein sequence ID" value="OBZ94920.1"/>
    <property type="molecule type" value="Genomic_DNA"/>
</dbReference>
<dbReference type="SUPFAM" id="SSF55874">
    <property type="entry name" value="ATPase domain of HSP90 chaperone/DNA topoisomerase II/histidine kinase"/>
    <property type="match status" value="1"/>
</dbReference>
<dbReference type="InterPro" id="IPR050428">
    <property type="entry name" value="TCS_sensor_his_kinase"/>
</dbReference>
<evidence type="ECO:0000256" key="5">
    <source>
        <dbReference type="ARBA" id="ARBA00022679"/>
    </source>
</evidence>
<evidence type="ECO:0000256" key="8">
    <source>
        <dbReference type="ARBA" id="ARBA00022777"/>
    </source>
</evidence>
<dbReference type="EC" id="2.7.13.3" evidence="3"/>
<feature type="transmembrane region" description="Helical" evidence="13">
    <location>
        <begin position="164"/>
        <end position="187"/>
    </location>
</feature>
<evidence type="ECO:0000256" key="11">
    <source>
        <dbReference type="ARBA" id="ARBA00023012"/>
    </source>
</evidence>
<dbReference type="Proteomes" id="UP000093111">
    <property type="component" value="Unassembled WGS sequence"/>
</dbReference>
<dbReference type="SUPFAM" id="SSF47384">
    <property type="entry name" value="Homodimeric domain of signal transducing histidine kinase"/>
    <property type="match status" value="1"/>
</dbReference>
<dbReference type="CDD" id="cd00082">
    <property type="entry name" value="HisKA"/>
    <property type="match status" value="1"/>
</dbReference>
<evidence type="ECO:0000313" key="15">
    <source>
        <dbReference type="EMBL" id="OBZ94920.1"/>
    </source>
</evidence>
<comment type="catalytic activity">
    <reaction evidence="1">
        <text>ATP + protein L-histidine = ADP + protein N-phospho-L-histidine.</text>
        <dbReference type="EC" id="2.7.13.3"/>
    </reaction>
</comment>
<evidence type="ECO:0000259" key="14">
    <source>
        <dbReference type="PROSITE" id="PS50109"/>
    </source>
</evidence>
<keyword evidence="4" id="KW-0597">Phosphoprotein</keyword>
<gene>
    <name evidence="15" type="ORF">ADU59_14035</name>
</gene>
<name>A0A1C7P123_9HYPH</name>
<evidence type="ECO:0000256" key="1">
    <source>
        <dbReference type="ARBA" id="ARBA00000085"/>
    </source>
</evidence>
<evidence type="ECO:0000256" key="4">
    <source>
        <dbReference type="ARBA" id="ARBA00022553"/>
    </source>
</evidence>
<feature type="transmembrane region" description="Helical" evidence="13">
    <location>
        <begin position="12"/>
        <end position="30"/>
    </location>
</feature>
<dbReference type="InterPro" id="IPR013727">
    <property type="entry name" value="2CSK_N"/>
</dbReference>
<evidence type="ECO:0000256" key="13">
    <source>
        <dbReference type="SAM" id="Phobius"/>
    </source>
</evidence>
<feature type="domain" description="Histidine kinase" evidence="14">
    <location>
        <begin position="248"/>
        <end position="458"/>
    </location>
</feature>
<dbReference type="OrthoDB" id="9809766at2"/>
<dbReference type="GO" id="GO:0005524">
    <property type="term" value="F:ATP binding"/>
    <property type="evidence" value="ECO:0007669"/>
    <property type="project" value="UniProtKB-KW"/>
</dbReference>
<dbReference type="CDD" id="cd00075">
    <property type="entry name" value="HATPase"/>
    <property type="match status" value="1"/>
</dbReference>
<keyword evidence="12 13" id="KW-0472">Membrane</keyword>
<evidence type="ECO:0000313" key="16">
    <source>
        <dbReference type="Proteomes" id="UP000093111"/>
    </source>
</evidence>
<dbReference type="SMART" id="SM00387">
    <property type="entry name" value="HATPase_c"/>
    <property type="match status" value="1"/>
</dbReference>
<dbReference type="PANTHER" id="PTHR45436">
    <property type="entry name" value="SENSOR HISTIDINE KINASE YKOH"/>
    <property type="match status" value="1"/>
</dbReference>
<dbReference type="InterPro" id="IPR003661">
    <property type="entry name" value="HisK_dim/P_dom"/>
</dbReference>
<keyword evidence="16" id="KW-1185">Reference proteome</keyword>
<dbReference type="Pfam" id="PF02518">
    <property type="entry name" value="HATPase_c"/>
    <property type="match status" value="1"/>
</dbReference>
<dbReference type="RefSeq" id="WP_068954744.1">
    <property type="nucleotide sequence ID" value="NZ_LGLV01000008.1"/>
</dbReference>
<accession>A0A1C7P123</accession>
<proteinExistence type="predicted"/>
<dbReference type="PROSITE" id="PS50109">
    <property type="entry name" value="HIS_KIN"/>
    <property type="match status" value="1"/>
</dbReference>
<dbReference type="AlphaFoldDB" id="A0A1C7P123"/>
<evidence type="ECO:0000256" key="9">
    <source>
        <dbReference type="ARBA" id="ARBA00022840"/>
    </source>
</evidence>
<organism evidence="15 16">
    <name type="scientific">Pararhizobium polonicum</name>
    <dbReference type="NCBI Taxonomy" id="1612624"/>
    <lineage>
        <taxon>Bacteria</taxon>
        <taxon>Pseudomonadati</taxon>
        <taxon>Pseudomonadota</taxon>
        <taxon>Alphaproteobacteria</taxon>
        <taxon>Hyphomicrobiales</taxon>
        <taxon>Rhizobiaceae</taxon>
        <taxon>Rhizobium/Agrobacterium group</taxon>
        <taxon>Pararhizobium</taxon>
    </lineage>
</organism>
<dbReference type="PANTHER" id="PTHR45436:SF14">
    <property type="entry name" value="SENSOR PROTEIN QSEC"/>
    <property type="match status" value="1"/>
</dbReference>
<dbReference type="PATRIC" id="fig|1612624.7.peg.4717"/>